<dbReference type="InterPro" id="IPR013783">
    <property type="entry name" value="Ig-like_fold"/>
</dbReference>
<organism evidence="10 11">
    <name type="scientific">Novosphingobium organovorum</name>
    <dbReference type="NCBI Taxonomy" id="2930092"/>
    <lineage>
        <taxon>Bacteria</taxon>
        <taxon>Pseudomonadati</taxon>
        <taxon>Pseudomonadota</taxon>
        <taxon>Alphaproteobacteria</taxon>
        <taxon>Sphingomonadales</taxon>
        <taxon>Sphingomonadaceae</taxon>
        <taxon>Novosphingobium</taxon>
    </lineage>
</organism>
<evidence type="ECO:0000256" key="5">
    <source>
        <dbReference type="ARBA" id="ARBA00023295"/>
    </source>
</evidence>
<keyword evidence="4 7" id="KW-0378">Hydrolase</keyword>
<evidence type="ECO:0000256" key="7">
    <source>
        <dbReference type="RuleBase" id="RU361154"/>
    </source>
</evidence>
<dbReference type="PANTHER" id="PTHR46323">
    <property type="entry name" value="BETA-GALACTOSIDASE"/>
    <property type="match status" value="1"/>
</dbReference>
<dbReference type="SMART" id="SM01038">
    <property type="entry name" value="Bgal_small_N"/>
    <property type="match status" value="1"/>
</dbReference>
<dbReference type="InterPro" id="IPR006104">
    <property type="entry name" value="Glyco_hydro_2_N"/>
</dbReference>
<dbReference type="InterPro" id="IPR023232">
    <property type="entry name" value="Glyco_hydro_2_AS"/>
</dbReference>
<dbReference type="Pfam" id="PF00703">
    <property type="entry name" value="Glyco_hydro_2"/>
    <property type="match status" value="1"/>
</dbReference>
<evidence type="ECO:0000256" key="8">
    <source>
        <dbReference type="SAM" id="SignalP"/>
    </source>
</evidence>
<dbReference type="InterPro" id="IPR014718">
    <property type="entry name" value="GH-type_carb-bd"/>
</dbReference>
<keyword evidence="11" id="KW-1185">Reference proteome</keyword>
<evidence type="ECO:0000259" key="9">
    <source>
        <dbReference type="SMART" id="SM01038"/>
    </source>
</evidence>
<feature type="signal peptide" evidence="8">
    <location>
        <begin position="1"/>
        <end position="26"/>
    </location>
</feature>
<evidence type="ECO:0000256" key="4">
    <source>
        <dbReference type="ARBA" id="ARBA00022801"/>
    </source>
</evidence>
<dbReference type="PROSITE" id="PS00608">
    <property type="entry name" value="GLYCOSYL_HYDROL_F2_2"/>
    <property type="match status" value="1"/>
</dbReference>
<dbReference type="InterPro" id="IPR006103">
    <property type="entry name" value="Glyco_hydro_2_cat"/>
</dbReference>
<sequence>MARNRNRLMAAGIGTLALAMANAAQAEPPRVEPVQVDPSRPDWENPEVFAINTLPARASGFPYESRAIALSGEMARSRRFQSLDGTWKFALSPNADILPEGFEKPGFDVSNWASIKVPADWQAEGFDQPRYNNVTYPFPADRPLIRHSTNPVGSYRRDFDIPSDWNGQDIILHIGAAGSAYYVWLNGKKVGYSQDSKLPSEFDLTPFAHPGRNTIAIQIFRWSDGSYLEDQDFWRVSGIERDVYVMAAPKLRIRDSFVHAHLDAAYRNGELAVDLAVTPGAASRARITLLDGDRSILTQTAAVPAGRTERTLTLRGEVPAVKPWSAETPNLYTLLVELEDAAGHLMQSTPVKVGFRTIEIRNGLVTVNGKPITIRGVNRHEHDPETFHVVSRALMEKDVRLMKQNNVNALRTSHYPNDPYIYELADRYGLYIMDEADIESHAYMAYGNDVHPDERARYQIGFDPAWKAAHVSRVANMIERDKNHPSVIFWSLGNEAGIGPNFEAAAKAAKTRDPSRLVSYLGWGEIPNGEHRPNWYADIYAPMYDSAAKMIDYATNWTFKQPMIQCEYAHMMGNSGGDLKEYWDTIHAHPDRLQGGFVWDWVDQSMYRHTKDGTRYWGDGSEYGPNPGGDIEFGDGLLQSDRTPNPALYELRKVYSPVEFDDFDPAAGRLNVHNRQDFLDLSGYTFDWELEENGVPIAKGALARPDVPAHGTASLQLPVAAFPHKDGAEYFVTIQARAKAGTIPLVEPGSVVGWEQFALASDTPSLTPPPAGPVLVREEGRSVSLMAAGSTLTLDRDSGLVRAYAHGGTVLAEGGSPNFWRAVTDNDIGIGTQRQLAPWKAMSEMRKVTGFRIEHMPDGAQEARVDYDLGNGKARFHTLFHMASDGSVTITGTLDPLGPDVPAPFRVGLSFALPTTLDTVEWYGRGPHESYVDRKTSAPIGLWRGALADQDHDYIRPQETGNKVDVRWMDITGAGNGLHVEGARPLMMNALAFPYSDLYRRTPGTWKSSDIRPHDHGTLLVDGAQWGVGGDTQWSERGQPLAQYRTGKGAVSFTLRLSPSNLDTLAAPGPARPGGDN</sequence>
<keyword evidence="8" id="KW-0732">Signal</keyword>
<dbReference type="Pfam" id="PF16353">
    <property type="entry name" value="LacZ_4"/>
    <property type="match status" value="1"/>
</dbReference>
<proteinExistence type="inferred from homology"/>
<dbReference type="InterPro" id="IPR006101">
    <property type="entry name" value="Glyco_hydro_2"/>
</dbReference>
<dbReference type="InterPro" id="IPR004199">
    <property type="entry name" value="B-gal_small/dom_5"/>
</dbReference>
<dbReference type="InterPro" id="IPR011013">
    <property type="entry name" value="Gal_mutarotase_sf_dom"/>
</dbReference>
<accession>A0ABT0BCU1</accession>
<gene>
    <name evidence="10" type="ORF">MTR62_09235</name>
</gene>
<evidence type="ECO:0000256" key="3">
    <source>
        <dbReference type="ARBA" id="ARBA00012756"/>
    </source>
</evidence>
<dbReference type="InterPro" id="IPR017853">
    <property type="entry name" value="GH"/>
</dbReference>
<dbReference type="EC" id="3.2.1.23" evidence="3 7"/>
<dbReference type="SUPFAM" id="SSF51445">
    <property type="entry name" value="(Trans)glycosidases"/>
    <property type="match status" value="1"/>
</dbReference>
<evidence type="ECO:0000256" key="2">
    <source>
        <dbReference type="ARBA" id="ARBA00007401"/>
    </source>
</evidence>
<name>A0ABT0BCU1_9SPHN</name>
<dbReference type="RefSeq" id="WP_244019570.1">
    <property type="nucleotide sequence ID" value="NZ_JALHLF010000028.1"/>
</dbReference>
<comment type="catalytic activity">
    <reaction evidence="1 7">
        <text>Hydrolysis of terminal non-reducing beta-D-galactose residues in beta-D-galactosides.</text>
        <dbReference type="EC" id="3.2.1.23"/>
    </reaction>
</comment>
<dbReference type="InterPro" id="IPR023230">
    <property type="entry name" value="Glyco_hydro_2_CS"/>
</dbReference>
<feature type="chain" id="PRO_5046230933" description="Beta-galactosidase" evidence="8">
    <location>
        <begin position="27"/>
        <end position="1077"/>
    </location>
</feature>
<dbReference type="SUPFAM" id="SSF74650">
    <property type="entry name" value="Galactose mutarotase-like"/>
    <property type="match status" value="1"/>
</dbReference>
<dbReference type="EMBL" id="JALHLF010000028">
    <property type="protein sequence ID" value="MCJ2182872.1"/>
    <property type="molecule type" value="Genomic_DNA"/>
</dbReference>
<dbReference type="Pfam" id="PF02836">
    <property type="entry name" value="Glyco_hydro_2_C"/>
    <property type="match status" value="1"/>
</dbReference>
<dbReference type="InterPro" id="IPR036156">
    <property type="entry name" value="Beta-gal/glucu_dom_sf"/>
</dbReference>
<feature type="domain" description="Beta galactosidase small chain/" evidence="9">
    <location>
        <begin position="784"/>
        <end position="1058"/>
    </location>
</feature>
<dbReference type="InterPro" id="IPR008979">
    <property type="entry name" value="Galactose-bd-like_sf"/>
</dbReference>
<dbReference type="Pfam" id="PF02929">
    <property type="entry name" value="Bgal_small_N"/>
    <property type="match status" value="1"/>
</dbReference>
<dbReference type="SUPFAM" id="SSF49785">
    <property type="entry name" value="Galactose-binding domain-like"/>
    <property type="match status" value="1"/>
</dbReference>
<dbReference type="Pfam" id="PF02837">
    <property type="entry name" value="Glyco_hydro_2_N"/>
    <property type="match status" value="1"/>
</dbReference>
<comment type="similarity">
    <text evidence="2 7">Belongs to the glycosyl hydrolase 2 family.</text>
</comment>
<evidence type="ECO:0000256" key="1">
    <source>
        <dbReference type="ARBA" id="ARBA00001412"/>
    </source>
</evidence>
<dbReference type="SUPFAM" id="SSF49303">
    <property type="entry name" value="beta-Galactosidase/glucuronidase domain"/>
    <property type="match status" value="2"/>
</dbReference>
<dbReference type="Gene3D" id="2.60.40.10">
    <property type="entry name" value="Immunoglobulins"/>
    <property type="match status" value="2"/>
</dbReference>
<dbReference type="InterPro" id="IPR032312">
    <property type="entry name" value="LacZ_4"/>
</dbReference>
<dbReference type="Proteomes" id="UP001162881">
    <property type="component" value="Unassembled WGS sequence"/>
</dbReference>
<evidence type="ECO:0000313" key="11">
    <source>
        <dbReference type="Proteomes" id="UP001162881"/>
    </source>
</evidence>
<dbReference type="InterPro" id="IPR050347">
    <property type="entry name" value="Bact_Beta-galactosidase"/>
</dbReference>
<evidence type="ECO:0000313" key="10">
    <source>
        <dbReference type="EMBL" id="MCJ2182872.1"/>
    </source>
</evidence>
<keyword evidence="5 7" id="KW-0326">Glycosidase</keyword>
<reference evidence="10" key="1">
    <citation type="submission" date="2022-03" db="EMBL/GenBank/DDBJ databases">
        <title>Identification of a novel bacterium isolated from mangrove sediments.</title>
        <authorList>
            <person name="Pan X."/>
        </authorList>
    </citation>
    <scope>NUCLEOTIDE SEQUENCE</scope>
    <source>
        <strain evidence="10">B1949</strain>
    </source>
</reference>
<comment type="caution">
    <text evidence="10">The sequence shown here is derived from an EMBL/GenBank/DDBJ whole genome shotgun (WGS) entry which is preliminary data.</text>
</comment>
<dbReference type="PRINTS" id="PR00132">
    <property type="entry name" value="GLHYDRLASE2"/>
</dbReference>
<dbReference type="Gene3D" id="3.20.20.80">
    <property type="entry name" value="Glycosidases"/>
    <property type="match status" value="1"/>
</dbReference>
<dbReference type="PROSITE" id="PS00719">
    <property type="entry name" value="GLYCOSYL_HYDROL_F2_1"/>
    <property type="match status" value="1"/>
</dbReference>
<dbReference type="PANTHER" id="PTHR46323:SF2">
    <property type="entry name" value="BETA-GALACTOSIDASE"/>
    <property type="match status" value="1"/>
</dbReference>
<evidence type="ECO:0000256" key="6">
    <source>
        <dbReference type="ARBA" id="ARBA00032230"/>
    </source>
</evidence>
<dbReference type="Gene3D" id="2.60.120.260">
    <property type="entry name" value="Galactose-binding domain-like"/>
    <property type="match status" value="1"/>
</dbReference>
<dbReference type="Gene3D" id="2.70.98.10">
    <property type="match status" value="1"/>
</dbReference>
<dbReference type="InterPro" id="IPR006102">
    <property type="entry name" value="Ig-like_GH2"/>
</dbReference>
<protein>
    <recommendedName>
        <fullName evidence="3 7">Beta-galactosidase</fullName>
        <ecNumber evidence="3 7">3.2.1.23</ecNumber>
    </recommendedName>
    <alternativeName>
        <fullName evidence="6 7">Lactase</fullName>
    </alternativeName>
</protein>